<gene>
    <name evidence="2" type="ORF">NC992_16300</name>
</gene>
<evidence type="ECO:0000313" key="2">
    <source>
        <dbReference type="EMBL" id="MEP0948448.1"/>
    </source>
</evidence>
<accession>A0ABV0K6N7</accession>
<evidence type="ECO:0000259" key="1">
    <source>
        <dbReference type="SMART" id="SM00479"/>
    </source>
</evidence>
<evidence type="ECO:0000313" key="3">
    <source>
        <dbReference type="Proteomes" id="UP001482513"/>
    </source>
</evidence>
<dbReference type="SMART" id="SM00479">
    <property type="entry name" value="EXOIII"/>
    <property type="match status" value="1"/>
</dbReference>
<dbReference type="PANTHER" id="PTHR30231">
    <property type="entry name" value="DNA POLYMERASE III SUBUNIT EPSILON"/>
    <property type="match status" value="1"/>
</dbReference>
<name>A0ABV0K6N7_9CYAN</name>
<dbReference type="PANTHER" id="PTHR30231:SF42">
    <property type="entry name" value="EXONUCLEASE"/>
    <property type="match status" value="1"/>
</dbReference>
<dbReference type="CDD" id="cd06130">
    <property type="entry name" value="DNA_pol_III_epsilon_like"/>
    <property type="match status" value="1"/>
</dbReference>
<dbReference type="GO" id="GO:0004527">
    <property type="term" value="F:exonuclease activity"/>
    <property type="evidence" value="ECO:0007669"/>
    <property type="project" value="UniProtKB-KW"/>
</dbReference>
<feature type="domain" description="Exonuclease" evidence="1">
    <location>
        <begin position="3"/>
        <end position="165"/>
    </location>
</feature>
<keyword evidence="2" id="KW-0540">Nuclease</keyword>
<dbReference type="Gene3D" id="3.30.420.10">
    <property type="entry name" value="Ribonuclease H-like superfamily/Ribonuclease H"/>
    <property type="match status" value="1"/>
</dbReference>
<keyword evidence="2" id="KW-0378">Hydrolase</keyword>
<dbReference type="SUPFAM" id="SSF53098">
    <property type="entry name" value="Ribonuclease H-like"/>
    <property type="match status" value="1"/>
</dbReference>
<protein>
    <submittedName>
        <fullName evidence="2">3'-5' exonuclease</fullName>
    </submittedName>
</protein>
<sequence>MTTFVALDFETADRYRDSACAIGLVRVEQGQVVDKVHYLIRPPRRLFEFTHIHGITWRQVANEPDFAELWPDIAAMLTGADFFVAHNASFDRSVLYACCKAYGILPPVPDFVCTVKLARQAWNLRPTKLPNVCDYLGIPLNHHDALSDAEACAKIAMLIPTQFVASASGASAG</sequence>
<dbReference type="EMBL" id="JAMPKX010000007">
    <property type="protein sequence ID" value="MEP0948448.1"/>
    <property type="molecule type" value="Genomic_DNA"/>
</dbReference>
<dbReference type="Pfam" id="PF00929">
    <property type="entry name" value="RNase_T"/>
    <property type="match status" value="1"/>
</dbReference>
<keyword evidence="3" id="KW-1185">Reference proteome</keyword>
<dbReference type="RefSeq" id="WP_190516234.1">
    <property type="nucleotide sequence ID" value="NZ_JAMPKX010000007.1"/>
</dbReference>
<keyword evidence="2" id="KW-0269">Exonuclease</keyword>
<dbReference type="InterPro" id="IPR012337">
    <property type="entry name" value="RNaseH-like_sf"/>
</dbReference>
<reference evidence="2 3" key="1">
    <citation type="submission" date="2022-04" db="EMBL/GenBank/DDBJ databases">
        <title>Positive selection, recombination, and allopatry shape intraspecific diversity of widespread and dominant cyanobacteria.</title>
        <authorList>
            <person name="Wei J."/>
            <person name="Shu W."/>
            <person name="Hu C."/>
        </authorList>
    </citation>
    <scope>NUCLEOTIDE SEQUENCE [LARGE SCALE GENOMIC DNA]</scope>
    <source>
        <strain evidence="2 3">DQ-A4</strain>
    </source>
</reference>
<dbReference type="InterPro" id="IPR036397">
    <property type="entry name" value="RNaseH_sf"/>
</dbReference>
<proteinExistence type="predicted"/>
<organism evidence="2 3">
    <name type="scientific">Leptolyngbya subtilissima DQ-A4</name>
    <dbReference type="NCBI Taxonomy" id="2933933"/>
    <lineage>
        <taxon>Bacteria</taxon>
        <taxon>Bacillati</taxon>
        <taxon>Cyanobacteriota</taxon>
        <taxon>Cyanophyceae</taxon>
        <taxon>Leptolyngbyales</taxon>
        <taxon>Leptolyngbyaceae</taxon>
        <taxon>Leptolyngbya group</taxon>
        <taxon>Leptolyngbya</taxon>
    </lineage>
</organism>
<comment type="caution">
    <text evidence="2">The sequence shown here is derived from an EMBL/GenBank/DDBJ whole genome shotgun (WGS) entry which is preliminary data.</text>
</comment>
<dbReference type="Proteomes" id="UP001482513">
    <property type="component" value="Unassembled WGS sequence"/>
</dbReference>
<dbReference type="InterPro" id="IPR013520">
    <property type="entry name" value="Ribonucl_H"/>
</dbReference>